<proteinExistence type="predicted"/>
<feature type="compositionally biased region" description="Basic and acidic residues" evidence="1">
    <location>
        <begin position="46"/>
        <end position="69"/>
    </location>
</feature>
<evidence type="ECO:0000256" key="1">
    <source>
        <dbReference type="SAM" id="MobiDB-lite"/>
    </source>
</evidence>
<protein>
    <submittedName>
        <fullName evidence="2">SrpA-related protein</fullName>
    </submittedName>
</protein>
<dbReference type="EMBL" id="UOEJ01000112">
    <property type="protein sequence ID" value="VAV99265.1"/>
    <property type="molecule type" value="Genomic_DNA"/>
</dbReference>
<feature type="region of interest" description="Disordered" evidence="1">
    <location>
        <begin position="1"/>
        <end position="80"/>
    </location>
</feature>
<reference evidence="2" key="1">
    <citation type="submission" date="2018-06" db="EMBL/GenBank/DDBJ databases">
        <authorList>
            <person name="Zhirakovskaya E."/>
        </authorList>
    </citation>
    <scope>NUCLEOTIDE SEQUENCE</scope>
</reference>
<accession>A0A3B0SWY5</accession>
<dbReference type="InterPro" id="IPR021973">
    <property type="entry name" value="SprA-related"/>
</dbReference>
<feature type="compositionally biased region" description="Polar residues" evidence="1">
    <location>
        <begin position="1"/>
        <end position="30"/>
    </location>
</feature>
<evidence type="ECO:0000313" key="2">
    <source>
        <dbReference type="EMBL" id="VAV99265.1"/>
    </source>
</evidence>
<name>A0A3B0SWY5_9ZZZZ</name>
<gene>
    <name evidence="2" type="ORF">MNBD_ALPHA01-1375</name>
</gene>
<organism evidence="2">
    <name type="scientific">hydrothermal vent metagenome</name>
    <dbReference type="NCBI Taxonomy" id="652676"/>
    <lineage>
        <taxon>unclassified sequences</taxon>
        <taxon>metagenomes</taxon>
        <taxon>ecological metagenomes</taxon>
    </lineage>
</organism>
<sequence length="203" mass="21393">MISATTASYAQPLKSPSSQRAEKTSVQVENNDAKAGNSRSAGQLTPEEKTQVEKLKKIDQEVRAHEQAHKNAGGRYAGSASFGYQVGPDGRRYAVSGEVPIDIAPVDGDPQATITKMTVISAAALAPAEPSGQDRRVAAQAASLRTEAQAELTAQSRDKLSGNDNQEDEKPNSFTLSALASYETGSFSANTEKPSGNILDLLS</sequence>
<dbReference type="AlphaFoldDB" id="A0A3B0SWY5"/>
<dbReference type="Pfam" id="PF12118">
    <property type="entry name" value="SprA-related"/>
    <property type="match status" value="1"/>
</dbReference>
<feature type="region of interest" description="Disordered" evidence="1">
    <location>
        <begin position="126"/>
        <end position="177"/>
    </location>
</feature>